<dbReference type="Pfam" id="PF02567">
    <property type="entry name" value="PhzC-PhzF"/>
    <property type="match status" value="1"/>
</dbReference>
<dbReference type="EMBL" id="AP025591">
    <property type="protein sequence ID" value="BDG04221.1"/>
    <property type="molecule type" value="Genomic_DNA"/>
</dbReference>
<evidence type="ECO:0000313" key="4">
    <source>
        <dbReference type="Proteomes" id="UP001162891"/>
    </source>
</evidence>
<gene>
    <name evidence="3" type="ORF">AMOR_32170</name>
</gene>
<reference evidence="4" key="1">
    <citation type="journal article" date="2022" name="Int. J. Syst. Evol. Microbiol.">
        <title>Anaeromyxobacter oryzae sp. nov., Anaeromyxobacter diazotrophicus sp. nov. and Anaeromyxobacter paludicola sp. nov., isolated from paddy soils.</title>
        <authorList>
            <person name="Itoh H."/>
            <person name="Xu Z."/>
            <person name="Mise K."/>
            <person name="Masuda Y."/>
            <person name="Ushijima N."/>
            <person name="Hayakawa C."/>
            <person name="Shiratori Y."/>
            <person name="Senoo K."/>
        </authorList>
    </citation>
    <scope>NUCLEOTIDE SEQUENCE [LARGE SCALE GENOMIC DNA]</scope>
    <source>
        <strain evidence="4">Red232</strain>
    </source>
</reference>
<proteinExistence type="inferred from homology"/>
<dbReference type="InterPro" id="IPR003719">
    <property type="entry name" value="Phenazine_PhzF-like"/>
</dbReference>
<dbReference type="SUPFAM" id="SSF54506">
    <property type="entry name" value="Diaminopimelate epimerase-like"/>
    <property type="match status" value="1"/>
</dbReference>
<dbReference type="NCBIfam" id="TIGR00654">
    <property type="entry name" value="PhzF_family"/>
    <property type="match status" value="1"/>
</dbReference>
<sequence>MRIPLWQVDAFTDRVFAGNPAAVCPLEAWLPDATLLAIASENNLAETAFLVREGDGWAIRWFTPALEVDLCGHATLASAHVVFRHLEPGRSTVTFRSQSGPLAVARRDGGLLAMTFPRRPGRSAPVPDAVARAVGRAPEEALLSRDWMAVLRTEDEVRSLRPDLDAVATLPGHGIIVTAPATTPGIDFVSRYFAPQAGIPEDPVTGSAHCTLVPYWAARLGKARLEALQVSRRGGRLSLEDRADAVEIAGRTAEYLSGTIEV</sequence>
<dbReference type="PIRSF" id="PIRSF016184">
    <property type="entry name" value="PhzC_PhzF"/>
    <property type="match status" value="1"/>
</dbReference>
<name>A0ABN6MTI9_9BACT</name>
<keyword evidence="4" id="KW-1185">Reference proteome</keyword>
<dbReference type="PANTHER" id="PTHR13774:SF17">
    <property type="entry name" value="PHENAZINE BIOSYNTHESIS-LIKE DOMAIN-CONTAINING PROTEIN"/>
    <property type="match status" value="1"/>
</dbReference>
<protein>
    <submittedName>
        <fullName evidence="3">Isomerase</fullName>
    </submittedName>
</protein>
<dbReference type="PANTHER" id="PTHR13774">
    <property type="entry name" value="PHENAZINE BIOSYNTHESIS PROTEIN"/>
    <property type="match status" value="1"/>
</dbReference>
<comment type="similarity">
    <text evidence="1">Belongs to the PhzF family.</text>
</comment>
<evidence type="ECO:0000256" key="2">
    <source>
        <dbReference type="ARBA" id="ARBA00023235"/>
    </source>
</evidence>
<dbReference type="RefSeq" id="WP_248352586.1">
    <property type="nucleotide sequence ID" value="NZ_AP025591.1"/>
</dbReference>
<evidence type="ECO:0000313" key="3">
    <source>
        <dbReference type="EMBL" id="BDG04221.1"/>
    </source>
</evidence>
<accession>A0ABN6MTI9</accession>
<dbReference type="GO" id="GO:0016853">
    <property type="term" value="F:isomerase activity"/>
    <property type="evidence" value="ECO:0007669"/>
    <property type="project" value="UniProtKB-KW"/>
</dbReference>
<dbReference type="Proteomes" id="UP001162891">
    <property type="component" value="Chromosome"/>
</dbReference>
<organism evidence="3 4">
    <name type="scientific">Anaeromyxobacter oryzae</name>
    <dbReference type="NCBI Taxonomy" id="2918170"/>
    <lineage>
        <taxon>Bacteria</taxon>
        <taxon>Pseudomonadati</taxon>
        <taxon>Myxococcota</taxon>
        <taxon>Myxococcia</taxon>
        <taxon>Myxococcales</taxon>
        <taxon>Cystobacterineae</taxon>
        <taxon>Anaeromyxobacteraceae</taxon>
        <taxon>Anaeromyxobacter</taxon>
    </lineage>
</organism>
<evidence type="ECO:0000256" key="1">
    <source>
        <dbReference type="ARBA" id="ARBA00008270"/>
    </source>
</evidence>
<keyword evidence="2 3" id="KW-0413">Isomerase</keyword>
<dbReference type="Gene3D" id="3.10.310.10">
    <property type="entry name" value="Diaminopimelate Epimerase, Chain A, domain 1"/>
    <property type="match status" value="2"/>
</dbReference>